<dbReference type="KEGG" id="rga:RGR602_CH00490"/>
<dbReference type="AlphaFoldDB" id="A0A0B4WZY8"/>
<dbReference type="Gene3D" id="3.10.180.10">
    <property type="entry name" value="2,3-Dihydroxybiphenyl 1,2-Dioxygenase, domain 1"/>
    <property type="match status" value="1"/>
</dbReference>
<keyword evidence="1" id="KW-0046">Antibiotic resistance</keyword>
<evidence type="ECO:0000313" key="3">
    <source>
        <dbReference type="Proteomes" id="UP000031368"/>
    </source>
</evidence>
<dbReference type="Pfam" id="PF19581">
    <property type="entry name" value="Glyoxalase_7"/>
    <property type="match status" value="1"/>
</dbReference>
<dbReference type="InterPro" id="IPR029068">
    <property type="entry name" value="Glyas_Bleomycin-R_OHBP_Dase"/>
</dbReference>
<evidence type="ECO:0000256" key="1">
    <source>
        <dbReference type="ARBA" id="ARBA00023251"/>
    </source>
</evidence>
<organism evidence="2 3">
    <name type="scientific">Rhizobium gallicum bv. gallicum R602sp</name>
    <dbReference type="NCBI Taxonomy" id="1041138"/>
    <lineage>
        <taxon>Bacteria</taxon>
        <taxon>Pseudomonadati</taxon>
        <taxon>Pseudomonadota</taxon>
        <taxon>Alphaproteobacteria</taxon>
        <taxon>Hyphomicrobiales</taxon>
        <taxon>Rhizobiaceae</taxon>
        <taxon>Rhizobium/Agrobacterium group</taxon>
        <taxon>Rhizobium</taxon>
    </lineage>
</organism>
<dbReference type="Proteomes" id="UP000031368">
    <property type="component" value="Chromosome"/>
</dbReference>
<dbReference type="InterPro" id="IPR000335">
    <property type="entry name" value="Bleomycin-R"/>
</dbReference>
<gene>
    <name evidence="2" type="ORF">RGR602_CH00490</name>
</gene>
<proteinExistence type="predicted"/>
<accession>A0A0B4WZY8</accession>
<dbReference type="HOGENOM" id="CLU_194321_0_0_5"/>
<sequence length="59" mass="6746">MIGPFNFAFVPVSGVRAFQAELVDNNYRYMKPGVQEAPWGLEMQAVDPFNSRITFCERC</sequence>
<evidence type="ECO:0000313" key="2">
    <source>
        <dbReference type="EMBL" id="AJD39857.1"/>
    </source>
</evidence>
<keyword evidence="3" id="KW-1185">Reference proteome</keyword>
<protein>
    <submittedName>
        <fullName evidence="2">Glyoxalase/bleomycin resistance protein/dioxygenase domain-containing protein</fullName>
    </submittedName>
</protein>
<dbReference type="EMBL" id="CP006877">
    <property type="protein sequence ID" value="AJD39857.1"/>
    <property type="molecule type" value="Genomic_DNA"/>
</dbReference>
<keyword evidence="2" id="KW-0560">Oxidoreductase</keyword>
<reference evidence="2 3" key="1">
    <citation type="submission" date="2013-11" db="EMBL/GenBank/DDBJ databases">
        <title>Complete genome sequence of Rhizobium gallicum bv. gallicum R602.</title>
        <authorList>
            <person name="Bustos P."/>
            <person name="Santamaria R.I."/>
            <person name="Lozano L."/>
            <person name="Acosta J.L."/>
            <person name="Ormeno-Orrillo E."/>
            <person name="Rogel M.A."/>
            <person name="Romero D."/>
            <person name="Cevallos M.A."/>
            <person name="Martinez-Romero E."/>
            <person name="Gonzalez V."/>
        </authorList>
    </citation>
    <scope>NUCLEOTIDE SEQUENCE [LARGE SCALE GENOMIC DNA]</scope>
    <source>
        <strain evidence="2 3">R602</strain>
    </source>
</reference>
<name>A0A0B4WZY8_9HYPH</name>
<keyword evidence="2" id="KW-0223">Dioxygenase</keyword>
<dbReference type="GO" id="GO:0046677">
    <property type="term" value="P:response to antibiotic"/>
    <property type="evidence" value="ECO:0007669"/>
    <property type="project" value="UniProtKB-KW"/>
</dbReference>
<dbReference type="GO" id="GO:0051213">
    <property type="term" value="F:dioxygenase activity"/>
    <property type="evidence" value="ECO:0007669"/>
    <property type="project" value="UniProtKB-KW"/>
</dbReference>